<accession>A0A852X3Z5</accession>
<dbReference type="InterPro" id="IPR013113">
    <property type="entry name" value="SIP_FAD-bd"/>
</dbReference>
<dbReference type="Proteomes" id="UP000592181">
    <property type="component" value="Unassembled WGS sequence"/>
</dbReference>
<dbReference type="RefSeq" id="WP_179463342.1">
    <property type="nucleotide sequence ID" value="NZ_JACBZX010000001.1"/>
</dbReference>
<name>A0A852X3Z5_9MICO</name>
<organism evidence="2 3">
    <name type="scientific">Janibacter alkaliphilus</name>
    <dbReference type="NCBI Taxonomy" id="1069963"/>
    <lineage>
        <taxon>Bacteria</taxon>
        <taxon>Bacillati</taxon>
        <taxon>Actinomycetota</taxon>
        <taxon>Actinomycetes</taxon>
        <taxon>Micrococcales</taxon>
        <taxon>Intrasporangiaceae</taxon>
        <taxon>Janibacter</taxon>
    </lineage>
</organism>
<dbReference type="Pfam" id="PF04954">
    <property type="entry name" value="SIP"/>
    <property type="match status" value="1"/>
</dbReference>
<dbReference type="EMBL" id="JACBZX010000001">
    <property type="protein sequence ID" value="NYG38092.1"/>
    <property type="molecule type" value="Genomic_DNA"/>
</dbReference>
<dbReference type="InterPro" id="IPR039374">
    <property type="entry name" value="SIP_fam"/>
</dbReference>
<gene>
    <name evidence="2" type="ORF">BJY28_002561</name>
</gene>
<dbReference type="InterPro" id="IPR017938">
    <property type="entry name" value="Riboflavin_synthase-like_b-brl"/>
</dbReference>
<feature type="domain" description="FAD-binding FR-type" evidence="1">
    <location>
        <begin position="3"/>
        <end position="128"/>
    </location>
</feature>
<comment type="caution">
    <text evidence="2">The sequence shown here is derived from an EMBL/GenBank/DDBJ whole genome shotgun (WGS) entry which is preliminary data.</text>
</comment>
<sequence>MARPEHRMTVERTEQVSPHLVRVWFSGPGVAQIAENGDSDRYVKLIFAPEGVTWPESSSVAEIQESAQPEEQPILRTYTVRRLDADAQQVAIDFVVHGDEGVAGPWAAGAQPGESMRFFGPGSGYRPDPGADWHLLVGDESALPAVAAALEAMPADAVARVYLEVAGPDDEVALDAPAGAQVRWVHRGGASHEVPEELTGAGSPLVAAVREGEWLDGDVQVFVHGEAEAVMKNIRPYVRKERGVPAARAASISGYWRRGRTEEGFRRWKADLRAAEEGQPA</sequence>
<dbReference type="PROSITE" id="PS51384">
    <property type="entry name" value="FAD_FR"/>
    <property type="match status" value="1"/>
</dbReference>
<dbReference type="Gene3D" id="2.40.30.10">
    <property type="entry name" value="Translation factors"/>
    <property type="match status" value="1"/>
</dbReference>
<keyword evidence="3" id="KW-1185">Reference proteome</keyword>
<dbReference type="GO" id="GO:0016491">
    <property type="term" value="F:oxidoreductase activity"/>
    <property type="evidence" value="ECO:0007669"/>
    <property type="project" value="InterPro"/>
</dbReference>
<dbReference type="Pfam" id="PF08021">
    <property type="entry name" value="FAD_binding_9"/>
    <property type="match status" value="1"/>
</dbReference>
<dbReference type="PANTHER" id="PTHR30157:SF0">
    <property type="entry name" value="NADPH-DEPENDENT FERRIC-CHELATE REDUCTASE"/>
    <property type="match status" value="1"/>
</dbReference>
<evidence type="ECO:0000313" key="2">
    <source>
        <dbReference type="EMBL" id="NYG38092.1"/>
    </source>
</evidence>
<dbReference type="InterPro" id="IPR017927">
    <property type="entry name" value="FAD-bd_FR_type"/>
</dbReference>
<dbReference type="InterPro" id="IPR039261">
    <property type="entry name" value="FNR_nucleotide-bd"/>
</dbReference>
<dbReference type="Gene3D" id="3.40.50.80">
    <property type="entry name" value="Nucleotide-binding domain of ferredoxin-NADP reductase (FNR) module"/>
    <property type="match status" value="1"/>
</dbReference>
<protein>
    <submittedName>
        <fullName evidence="2">NADPH-dependent ferric siderophore reductase</fullName>
    </submittedName>
</protein>
<dbReference type="PANTHER" id="PTHR30157">
    <property type="entry name" value="FERRIC REDUCTASE, NADPH-DEPENDENT"/>
    <property type="match status" value="1"/>
</dbReference>
<evidence type="ECO:0000259" key="1">
    <source>
        <dbReference type="PROSITE" id="PS51384"/>
    </source>
</evidence>
<proteinExistence type="predicted"/>
<dbReference type="InterPro" id="IPR007037">
    <property type="entry name" value="SIP_rossman_dom"/>
</dbReference>
<dbReference type="AlphaFoldDB" id="A0A852X3Z5"/>
<reference evidence="2 3" key="1">
    <citation type="submission" date="2020-07" db="EMBL/GenBank/DDBJ databases">
        <title>Sequencing the genomes of 1000 actinobacteria strains.</title>
        <authorList>
            <person name="Klenk H.-P."/>
        </authorList>
    </citation>
    <scope>NUCLEOTIDE SEQUENCE [LARGE SCALE GENOMIC DNA]</scope>
    <source>
        <strain evidence="2 3">DSM 24723</strain>
    </source>
</reference>
<dbReference type="SUPFAM" id="SSF63380">
    <property type="entry name" value="Riboflavin synthase domain-like"/>
    <property type="match status" value="1"/>
</dbReference>
<evidence type="ECO:0000313" key="3">
    <source>
        <dbReference type="Proteomes" id="UP000592181"/>
    </source>
</evidence>
<dbReference type="CDD" id="cd06193">
    <property type="entry name" value="siderophore_interacting"/>
    <property type="match status" value="1"/>
</dbReference>